<comment type="caution">
    <text evidence="1">The sequence shown here is derived from an EMBL/GenBank/DDBJ whole genome shotgun (WGS) entry which is preliminary data.</text>
</comment>
<dbReference type="OrthoDB" id="5902312at2759"/>
<dbReference type="AlphaFoldDB" id="A0A016RUY0"/>
<dbReference type="Proteomes" id="UP000024635">
    <property type="component" value="Unassembled WGS sequence"/>
</dbReference>
<proteinExistence type="predicted"/>
<protein>
    <submittedName>
        <fullName evidence="1">Uncharacterized protein</fullName>
    </submittedName>
</protein>
<reference evidence="2" key="1">
    <citation type="journal article" date="2015" name="Nat. Genet.">
        <title>The genome and transcriptome of the zoonotic hookworm Ancylostoma ceylanicum identify infection-specific gene families.</title>
        <authorList>
            <person name="Schwarz E.M."/>
            <person name="Hu Y."/>
            <person name="Antoshechkin I."/>
            <person name="Miller M.M."/>
            <person name="Sternberg P.W."/>
            <person name="Aroian R.V."/>
        </authorList>
    </citation>
    <scope>NUCLEOTIDE SEQUENCE</scope>
    <source>
        <strain evidence="2">HY135</strain>
    </source>
</reference>
<keyword evidence="2" id="KW-1185">Reference proteome</keyword>
<name>A0A016RUY0_9BILA</name>
<evidence type="ECO:0000313" key="2">
    <source>
        <dbReference type="Proteomes" id="UP000024635"/>
    </source>
</evidence>
<sequence>MSQRISSAECYLQGCPLQRKDIRACKYELDESNNYRWIPCSKQAKRRHVQENSQFNFCDGTSKNVAEFIYVEEV</sequence>
<organism evidence="1 2">
    <name type="scientific">Ancylostoma ceylanicum</name>
    <dbReference type="NCBI Taxonomy" id="53326"/>
    <lineage>
        <taxon>Eukaryota</taxon>
        <taxon>Metazoa</taxon>
        <taxon>Ecdysozoa</taxon>
        <taxon>Nematoda</taxon>
        <taxon>Chromadorea</taxon>
        <taxon>Rhabditida</taxon>
        <taxon>Rhabditina</taxon>
        <taxon>Rhabditomorpha</taxon>
        <taxon>Strongyloidea</taxon>
        <taxon>Ancylostomatidae</taxon>
        <taxon>Ancylostomatinae</taxon>
        <taxon>Ancylostoma</taxon>
    </lineage>
</organism>
<dbReference type="EMBL" id="JARK01001707">
    <property type="protein sequence ID" value="EYB81922.1"/>
    <property type="molecule type" value="Genomic_DNA"/>
</dbReference>
<evidence type="ECO:0000313" key="1">
    <source>
        <dbReference type="EMBL" id="EYB81922.1"/>
    </source>
</evidence>
<accession>A0A016RUY0</accession>
<gene>
    <name evidence="1" type="primary">Acey_s0371.g128</name>
    <name evidence="1" type="ORF">Y032_0371g128</name>
</gene>